<dbReference type="GO" id="GO:0015743">
    <property type="term" value="P:malate transport"/>
    <property type="evidence" value="ECO:0007669"/>
    <property type="project" value="InterPro"/>
</dbReference>
<evidence type="ECO:0000256" key="4">
    <source>
        <dbReference type="ARBA" id="ARBA00022692"/>
    </source>
</evidence>
<keyword evidence="5 9" id="KW-1133">Transmembrane helix</keyword>
<feature type="transmembrane region" description="Helical" evidence="9">
    <location>
        <begin position="165"/>
        <end position="185"/>
    </location>
</feature>
<comment type="similarity">
    <text evidence="2">Belongs to the aromatic acid exporter (TC 2.A.85) family.</text>
</comment>
<evidence type="ECO:0000256" key="3">
    <source>
        <dbReference type="ARBA" id="ARBA00022448"/>
    </source>
</evidence>
<sequence>MDIESGSIDLKSNTATISKHNFLWGWFKALFTKLMNNVTDFTDKVKKLGKDDPRRITHSIKVGVTLALVSLLYYFSPVYGGFGSSTMWAILTVVVVFEFSVGATLGKGLNRAIATFLAGALGVGAHHLATLAGTEGEPILLGLFVFLLAAVASFSRFFPGIKARYDYGVLIFILTFSLVSVSGYREDKIIRLALHRFSTIIIGGLSCVVISIFVFPVWAGEDLHKLISLNIEKLGDFLQAFGGEYFENVDKDGLIPKDDKKTFLHLHGYKTILNSKTAEESFANFASWEPPHGRFGYRHPWKQYLKIGASTRHCAYRIEALSNCINNSQTQPLEFKKIVQKGCMEMSIESGKALKELSIAIKTMKHIPDSVLTHLKNSISAADNLKSSLRTATLENANIFDLIPAAKVTTLLIEVIGCIGNIVDSVNELSHLAKFKGAETTATLLDKPKPQLHREETLKSITVETTNHGNATHAVITVCALSTALESGILEDPLIL</sequence>
<keyword evidence="4 9" id="KW-0812">Transmembrane</keyword>
<dbReference type="Proteomes" id="UP001177140">
    <property type="component" value="Unassembled WGS sequence"/>
</dbReference>
<keyword evidence="6" id="KW-0406">Ion transport</keyword>
<accession>A0AA41VED7</accession>
<evidence type="ECO:0000256" key="8">
    <source>
        <dbReference type="ARBA" id="ARBA00023303"/>
    </source>
</evidence>
<evidence type="ECO:0000256" key="2">
    <source>
        <dbReference type="ARBA" id="ARBA00007079"/>
    </source>
</evidence>
<feature type="transmembrane region" description="Helical" evidence="9">
    <location>
        <begin position="197"/>
        <end position="219"/>
    </location>
</feature>
<proteinExistence type="inferred from homology"/>
<dbReference type="AlphaFoldDB" id="A0AA41VED7"/>
<feature type="transmembrane region" description="Helical" evidence="9">
    <location>
        <begin position="87"/>
        <end position="105"/>
    </location>
</feature>
<dbReference type="GO" id="GO:0034220">
    <property type="term" value="P:monoatomic ion transmembrane transport"/>
    <property type="evidence" value="ECO:0007669"/>
    <property type="project" value="UniProtKB-KW"/>
</dbReference>
<evidence type="ECO:0000313" key="11">
    <source>
        <dbReference type="Proteomes" id="UP001177140"/>
    </source>
</evidence>
<keyword evidence="11" id="KW-1185">Reference proteome</keyword>
<evidence type="ECO:0000313" key="10">
    <source>
        <dbReference type="EMBL" id="MCL7039678.1"/>
    </source>
</evidence>
<keyword evidence="3" id="KW-0813">Transport</keyword>
<keyword evidence="7 9" id="KW-0472">Membrane</keyword>
<evidence type="ECO:0000256" key="5">
    <source>
        <dbReference type="ARBA" id="ARBA00022989"/>
    </source>
</evidence>
<evidence type="ECO:0000256" key="1">
    <source>
        <dbReference type="ARBA" id="ARBA00004141"/>
    </source>
</evidence>
<evidence type="ECO:0000256" key="7">
    <source>
        <dbReference type="ARBA" id="ARBA00023136"/>
    </source>
</evidence>
<feature type="transmembrane region" description="Helical" evidence="9">
    <location>
        <begin position="139"/>
        <end position="158"/>
    </location>
</feature>
<dbReference type="EMBL" id="JAJJMA010203824">
    <property type="protein sequence ID" value="MCL7039678.1"/>
    <property type="molecule type" value="Genomic_DNA"/>
</dbReference>
<dbReference type="PANTHER" id="PTHR31086">
    <property type="entry name" value="ALUMINUM-ACTIVATED MALATE TRANSPORTER 10"/>
    <property type="match status" value="1"/>
</dbReference>
<keyword evidence="8" id="KW-0407">Ion channel</keyword>
<evidence type="ECO:0008006" key="12">
    <source>
        <dbReference type="Google" id="ProtNLM"/>
    </source>
</evidence>
<feature type="transmembrane region" description="Helical" evidence="9">
    <location>
        <begin position="56"/>
        <end position="75"/>
    </location>
</feature>
<evidence type="ECO:0000256" key="9">
    <source>
        <dbReference type="SAM" id="Phobius"/>
    </source>
</evidence>
<gene>
    <name evidence="10" type="ORF">MKW94_029324</name>
</gene>
<comment type="subcellular location">
    <subcellularLocation>
        <location evidence="1">Membrane</location>
        <topology evidence="1">Multi-pass membrane protein</topology>
    </subcellularLocation>
</comment>
<dbReference type="GO" id="GO:0016020">
    <property type="term" value="C:membrane"/>
    <property type="evidence" value="ECO:0007669"/>
    <property type="project" value="UniProtKB-SubCell"/>
</dbReference>
<name>A0AA41VED7_PAPNU</name>
<evidence type="ECO:0000256" key="6">
    <source>
        <dbReference type="ARBA" id="ARBA00023065"/>
    </source>
</evidence>
<dbReference type="InterPro" id="IPR020966">
    <property type="entry name" value="ALMT"/>
</dbReference>
<protein>
    <recommendedName>
        <fullName evidence="12">Aluminum-activated malate transporter</fullName>
    </recommendedName>
</protein>
<dbReference type="Pfam" id="PF11744">
    <property type="entry name" value="ALMT"/>
    <property type="match status" value="1"/>
</dbReference>
<reference evidence="10" key="1">
    <citation type="submission" date="2022-03" db="EMBL/GenBank/DDBJ databases">
        <title>A functionally conserved STORR gene fusion in Papaver species that diverged 16.8 million years ago.</title>
        <authorList>
            <person name="Catania T."/>
        </authorList>
    </citation>
    <scope>NUCLEOTIDE SEQUENCE</scope>
    <source>
        <strain evidence="10">S-191538</strain>
    </source>
</reference>
<comment type="caution">
    <text evidence="10">The sequence shown here is derived from an EMBL/GenBank/DDBJ whole genome shotgun (WGS) entry which is preliminary data.</text>
</comment>
<organism evidence="10 11">
    <name type="scientific">Papaver nudicaule</name>
    <name type="common">Iceland poppy</name>
    <dbReference type="NCBI Taxonomy" id="74823"/>
    <lineage>
        <taxon>Eukaryota</taxon>
        <taxon>Viridiplantae</taxon>
        <taxon>Streptophyta</taxon>
        <taxon>Embryophyta</taxon>
        <taxon>Tracheophyta</taxon>
        <taxon>Spermatophyta</taxon>
        <taxon>Magnoliopsida</taxon>
        <taxon>Ranunculales</taxon>
        <taxon>Papaveraceae</taxon>
        <taxon>Papaveroideae</taxon>
        <taxon>Papaver</taxon>
    </lineage>
</organism>